<dbReference type="InterPro" id="IPR010499">
    <property type="entry name" value="AraC_E-bd"/>
</dbReference>
<organism evidence="6 7">
    <name type="scientific">Psychrilyobacter piezotolerans</name>
    <dbReference type="NCBI Taxonomy" id="2293438"/>
    <lineage>
        <taxon>Bacteria</taxon>
        <taxon>Fusobacteriati</taxon>
        <taxon>Fusobacteriota</taxon>
        <taxon>Fusobacteriia</taxon>
        <taxon>Fusobacteriales</taxon>
        <taxon>Fusobacteriaceae</taxon>
        <taxon>Psychrilyobacter</taxon>
    </lineage>
</organism>
<dbReference type="PANTHER" id="PTHR30204">
    <property type="entry name" value="REDOX-CYCLING DRUG-SENSING TRANSCRIPTIONAL ACTIVATOR SOXR"/>
    <property type="match status" value="1"/>
</dbReference>
<accession>A0ABX9KF59</accession>
<protein>
    <submittedName>
        <fullName evidence="6">MerR family transcriptional regulator</fullName>
    </submittedName>
</protein>
<dbReference type="InterPro" id="IPR047057">
    <property type="entry name" value="MerR_fam"/>
</dbReference>
<dbReference type="InterPro" id="IPR029442">
    <property type="entry name" value="GyrI-like"/>
</dbReference>
<evidence type="ECO:0000256" key="2">
    <source>
        <dbReference type="ARBA" id="ARBA00023015"/>
    </source>
</evidence>
<dbReference type="InterPro" id="IPR000551">
    <property type="entry name" value="MerR-type_HTH_dom"/>
</dbReference>
<proteinExistence type="predicted"/>
<gene>
    <name evidence="6" type="ORF">DYH56_12935</name>
</gene>
<evidence type="ECO:0000259" key="5">
    <source>
        <dbReference type="PROSITE" id="PS50937"/>
    </source>
</evidence>
<evidence type="ECO:0000256" key="1">
    <source>
        <dbReference type="ARBA" id="ARBA00022491"/>
    </source>
</evidence>
<dbReference type="InterPro" id="IPR011256">
    <property type="entry name" value="Reg_factor_effector_dom_sf"/>
</dbReference>
<keyword evidence="3" id="KW-0238">DNA-binding</keyword>
<dbReference type="Pfam" id="PF06445">
    <property type="entry name" value="GyrI-like"/>
    <property type="match status" value="1"/>
</dbReference>
<keyword evidence="1" id="KW-0678">Repressor</keyword>
<evidence type="ECO:0000256" key="3">
    <source>
        <dbReference type="ARBA" id="ARBA00023125"/>
    </source>
</evidence>
<keyword evidence="4" id="KW-0804">Transcription</keyword>
<keyword evidence="2" id="KW-0805">Transcription regulation</keyword>
<keyword evidence="7" id="KW-1185">Reference proteome</keyword>
<dbReference type="PROSITE" id="PS50937">
    <property type="entry name" value="HTH_MERR_2"/>
    <property type="match status" value="1"/>
</dbReference>
<dbReference type="SUPFAM" id="SSF55136">
    <property type="entry name" value="Probable bacterial effector-binding domain"/>
    <property type="match status" value="1"/>
</dbReference>
<dbReference type="SUPFAM" id="SSF46955">
    <property type="entry name" value="Putative DNA-binding domain"/>
    <property type="match status" value="1"/>
</dbReference>
<feature type="domain" description="HTH merR-type" evidence="5">
    <location>
        <begin position="1"/>
        <end position="71"/>
    </location>
</feature>
<evidence type="ECO:0000256" key="4">
    <source>
        <dbReference type="ARBA" id="ARBA00023163"/>
    </source>
</evidence>
<dbReference type="Gene3D" id="3.20.80.10">
    <property type="entry name" value="Regulatory factor, effector binding domain"/>
    <property type="match status" value="1"/>
</dbReference>
<dbReference type="EMBL" id="QUAJ01000028">
    <property type="protein sequence ID" value="REI39916.1"/>
    <property type="molecule type" value="Genomic_DNA"/>
</dbReference>
<evidence type="ECO:0000313" key="7">
    <source>
        <dbReference type="Proteomes" id="UP000263486"/>
    </source>
</evidence>
<comment type="caution">
    <text evidence="6">The sequence shown here is derived from an EMBL/GenBank/DDBJ whole genome shotgun (WGS) entry which is preliminary data.</text>
</comment>
<dbReference type="RefSeq" id="WP_114643296.1">
    <property type="nucleotide sequence ID" value="NZ_JAACIO010000027.1"/>
</dbReference>
<dbReference type="SMART" id="SM00871">
    <property type="entry name" value="AraC_E_bind"/>
    <property type="match status" value="1"/>
</dbReference>
<dbReference type="Proteomes" id="UP000263486">
    <property type="component" value="Unassembled WGS sequence"/>
</dbReference>
<dbReference type="Gene3D" id="1.10.1660.10">
    <property type="match status" value="1"/>
</dbReference>
<sequence>MYRIGDFSRICGVSIALLHHWEKVGILIPFKKNSENGYRYYDPSQIIKVYNILTLQSVGLSLKEIATLITLEDNEMLEILIENTIKIKNKISNLQETLRQLETNMFLIKNGGIPMEKLVTVKNVKPILVAYYRDKADAVTGLNDYWQPLLNYISEKGGEPSAPCMTILYNNYFGKTEDKYDLAIVEGVSALIPSTEKFICQELPEVENMACIVHKGGYGKIFETYNILEKWINENGYKPKGALREIYHKGSWLDIPEEEYITELQIEIVK</sequence>
<dbReference type="PANTHER" id="PTHR30204:SF69">
    <property type="entry name" value="MERR-FAMILY TRANSCRIPTIONAL REGULATOR"/>
    <property type="match status" value="1"/>
</dbReference>
<name>A0ABX9KF59_9FUSO</name>
<dbReference type="SMART" id="SM00422">
    <property type="entry name" value="HTH_MERR"/>
    <property type="match status" value="1"/>
</dbReference>
<dbReference type="PROSITE" id="PS00552">
    <property type="entry name" value="HTH_MERR_1"/>
    <property type="match status" value="1"/>
</dbReference>
<evidence type="ECO:0000313" key="6">
    <source>
        <dbReference type="EMBL" id="REI39916.1"/>
    </source>
</evidence>
<reference evidence="6 7" key="1">
    <citation type="submission" date="2018-08" db="EMBL/GenBank/DDBJ databases">
        <title>Draft genome sequence of Psychrilyobacter sp. strain SD5 isolated from Black Sea water.</title>
        <authorList>
            <person name="Yadav S."/>
            <person name="Villanueva L."/>
            <person name="Damste J.S.S."/>
        </authorList>
    </citation>
    <scope>NUCLEOTIDE SEQUENCE [LARGE SCALE GENOMIC DNA]</scope>
    <source>
        <strain evidence="6 7">SD5</strain>
    </source>
</reference>
<dbReference type="InterPro" id="IPR009061">
    <property type="entry name" value="DNA-bd_dom_put_sf"/>
</dbReference>
<dbReference type="Pfam" id="PF13411">
    <property type="entry name" value="MerR_1"/>
    <property type="match status" value="1"/>
</dbReference>